<keyword evidence="2" id="KW-1185">Reference proteome</keyword>
<dbReference type="EMBL" id="JAUUTY010000003">
    <property type="protein sequence ID" value="KAK1668528.1"/>
    <property type="molecule type" value="Genomic_DNA"/>
</dbReference>
<sequence>MGRLFAYVQFGAMPSPLSLRLLWLLTGGGHSLEKLLLGVRPWWAISRRNGSEGDCFNKLGFRDSGGSGSGAEFVVSLATRLGDEGKGKHRVCVRMRLDSHQGSSSASPGSALTAAFFSSSSIMVEGRPLPPSTSAMVSSGRRPKVIFNLQAVMPLRRPLSYGAAGSRLPVPSGVVPGDVEVGCIELWISHTGEGAGPNCVPLILLRVLGASYKGWCVISTFPVALSVKCTSVDL</sequence>
<organism evidence="1 2">
    <name type="scientific">Lolium multiflorum</name>
    <name type="common">Italian ryegrass</name>
    <name type="synonym">Lolium perenne subsp. multiflorum</name>
    <dbReference type="NCBI Taxonomy" id="4521"/>
    <lineage>
        <taxon>Eukaryota</taxon>
        <taxon>Viridiplantae</taxon>
        <taxon>Streptophyta</taxon>
        <taxon>Embryophyta</taxon>
        <taxon>Tracheophyta</taxon>
        <taxon>Spermatophyta</taxon>
        <taxon>Magnoliopsida</taxon>
        <taxon>Liliopsida</taxon>
        <taxon>Poales</taxon>
        <taxon>Poaceae</taxon>
        <taxon>BOP clade</taxon>
        <taxon>Pooideae</taxon>
        <taxon>Poodae</taxon>
        <taxon>Poeae</taxon>
        <taxon>Poeae Chloroplast Group 2 (Poeae type)</taxon>
        <taxon>Loliodinae</taxon>
        <taxon>Loliinae</taxon>
        <taxon>Lolium</taxon>
    </lineage>
</organism>
<protein>
    <submittedName>
        <fullName evidence="1">Uncharacterized protein</fullName>
    </submittedName>
</protein>
<comment type="caution">
    <text evidence="1">The sequence shown here is derived from an EMBL/GenBank/DDBJ whole genome shotgun (WGS) entry which is preliminary data.</text>
</comment>
<evidence type="ECO:0000313" key="2">
    <source>
        <dbReference type="Proteomes" id="UP001231189"/>
    </source>
</evidence>
<name>A0AAD8WQ37_LOLMU</name>
<reference evidence="1" key="1">
    <citation type="submission" date="2023-07" db="EMBL/GenBank/DDBJ databases">
        <title>A chromosome-level genome assembly of Lolium multiflorum.</title>
        <authorList>
            <person name="Chen Y."/>
            <person name="Copetti D."/>
            <person name="Kolliker R."/>
            <person name="Studer B."/>
        </authorList>
    </citation>
    <scope>NUCLEOTIDE SEQUENCE</scope>
    <source>
        <strain evidence="1">02402/16</strain>
        <tissue evidence="1">Leaf</tissue>
    </source>
</reference>
<dbReference type="Proteomes" id="UP001231189">
    <property type="component" value="Unassembled WGS sequence"/>
</dbReference>
<accession>A0AAD8WQ37</accession>
<gene>
    <name evidence="1" type="ORF">QYE76_056687</name>
</gene>
<evidence type="ECO:0000313" key="1">
    <source>
        <dbReference type="EMBL" id="KAK1668528.1"/>
    </source>
</evidence>
<dbReference type="AlphaFoldDB" id="A0AAD8WQ37"/>
<proteinExistence type="predicted"/>